<keyword evidence="3" id="KW-1185">Reference proteome</keyword>
<dbReference type="Proteomes" id="UP000271098">
    <property type="component" value="Unassembled WGS sequence"/>
</dbReference>
<proteinExistence type="predicted"/>
<accession>A0A183DAM4</accession>
<keyword evidence="1" id="KW-0472">Membrane</keyword>
<dbReference type="EMBL" id="UYRT01012628">
    <property type="protein sequence ID" value="VDK52084.1"/>
    <property type="molecule type" value="Genomic_DNA"/>
</dbReference>
<organism evidence="4">
    <name type="scientific">Gongylonema pulchrum</name>
    <dbReference type="NCBI Taxonomy" id="637853"/>
    <lineage>
        <taxon>Eukaryota</taxon>
        <taxon>Metazoa</taxon>
        <taxon>Ecdysozoa</taxon>
        <taxon>Nematoda</taxon>
        <taxon>Chromadorea</taxon>
        <taxon>Rhabditida</taxon>
        <taxon>Spirurina</taxon>
        <taxon>Spiruromorpha</taxon>
        <taxon>Spiruroidea</taxon>
        <taxon>Gongylonematidae</taxon>
        <taxon>Gongylonema</taxon>
    </lineage>
</organism>
<protein>
    <submittedName>
        <fullName evidence="4">EGF-like domain-containing protein</fullName>
    </submittedName>
</protein>
<evidence type="ECO:0000256" key="1">
    <source>
        <dbReference type="SAM" id="Phobius"/>
    </source>
</evidence>
<keyword evidence="1" id="KW-1133">Transmembrane helix</keyword>
<dbReference type="AlphaFoldDB" id="A0A183DAM4"/>
<evidence type="ECO:0000313" key="2">
    <source>
        <dbReference type="EMBL" id="VDK52084.1"/>
    </source>
</evidence>
<reference evidence="4" key="1">
    <citation type="submission" date="2016-06" db="UniProtKB">
        <authorList>
            <consortium name="WormBaseParasite"/>
        </authorList>
    </citation>
    <scope>IDENTIFICATION</scope>
</reference>
<evidence type="ECO:0000313" key="4">
    <source>
        <dbReference type="WBParaSite" id="GPUH_0000577301-mRNA-1"/>
    </source>
</evidence>
<dbReference type="WBParaSite" id="GPUH_0000577301-mRNA-1">
    <property type="protein sequence ID" value="GPUH_0000577301-mRNA-1"/>
    <property type="gene ID" value="GPUH_0000577301"/>
</dbReference>
<reference evidence="2 3" key="2">
    <citation type="submission" date="2018-11" db="EMBL/GenBank/DDBJ databases">
        <authorList>
            <consortium name="Pathogen Informatics"/>
        </authorList>
    </citation>
    <scope>NUCLEOTIDE SEQUENCE [LARGE SCALE GENOMIC DNA]</scope>
</reference>
<gene>
    <name evidence="2" type="ORF">GPUH_LOCUS5766</name>
</gene>
<feature type="transmembrane region" description="Helical" evidence="1">
    <location>
        <begin position="12"/>
        <end position="37"/>
    </location>
</feature>
<keyword evidence="1" id="KW-0812">Transmembrane</keyword>
<evidence type="ECO:0000313" key="3">
    <source>
        <dbReference type="Proteomes" id="UP000271098"/>
    </source>
</evidence>
<name>A0A183DAM4_9BILA</name>
<sequence length="123" mass="12913">MTGLTGMMSNNYRIYGTAILLFLFVIVALAIFAGALVKSIVPASHSVCFLNGLLLQASAYVPSNASSDGDLCPYCNANNTAIIEALCHNSTCEQPLDNHTFTCKPAFPGIASGAFIGKFSITS</sequence>